<dbReference type="SMART" id="SM01321">
    <property type="entry name" value="Y1_Tnp"/>
    <property type="match status" value="1"/>
</dbReference>
<dbReference type="SUPFAM" id="SSF143422">
    <property type="entry name" value="Transposase IS200-like"/>
    <property type="match status" value="1"/>
</dbReference>
<dbReference type="EMBL" id="DF968182">
    <property type="protein sequence ID" value="GAP42624.1"/>
    <property type="molecule type" value="Genomic_DNA"/>
</dbReference>
<dbReference type="Gene3D" id="3.30.70.1290">
    <property type="entry name" value="Transposase IS200-like"/>
    <property type="match status" value="1"/>
</dbReference>
<dbReference type="PANTHER" id="PTHR34322">
    <property type="entry name" value="TRANSPOSASE, Y1_TNP DOMAIN-CONTAINING"/>
    <property type="match status" value="1"/>
</dbReference>
<dbReference type="GO" id="GO:0006313">
    <property type="term" value="P:DNA transposition"/>
    <property type="evidence" value="ECO:0007669"/>
    <property type="project" value="InterPro"/>
</dbReference>
<feature type="domain" description="Transposase IS200-like" evidence="1">
    <location>
        <begin position="7"/>
        <end position="129"/>
    </location>
</feature>
<evidence type="ECO:0000313" key="3">
    <source>
        <dbReference type="Proteomes" id="UP000053091"/>
    </source>
</evidence>
<sequence length="193" mass="22925">MTHDTLTPGSTYHIYNRGNNGDITFPEPRNYEFFLRLMERHLLSSADIYAYCLMKNHFHFVLRVKDESDLPEKFRKRPFQAFSNMFNAYAKAINKSTGRTGSLFEKNYERKLISDEEYLRRIILYVHCNPVHHKVCTYFRDYPFSSIHEYLKGKKMLISDSLPLQLFDSLENFIALHEHFQVNHSGFKNINPS</sequence>
<dbReference type="PATRIC" id="fig|1678841.3.peg.853"/>
<dbReference type="OrthoDB" id="9788881at2"/>
<evidence type="ECO:0000259" key="1">
    <source>
        <dbReference type="SMART" id="SM01321"/>
    </source>
</evidence>
<dbReference type="GO" id="GO:0003677">
    <property type="term" value="F:DNA binding"/>
    <property type="evidence" value="ECO:0007669"/>
    <property type="project" value="InterPro"/>
</dbReference>
<keyword evidence="3" id="KW-1185">Reference proteome</keyword>
<gene>
    <name evidence="2" type="ORF">TBC1_11756</name>
</gene>
<dbReference type="GO" id="GO:0004803">
    <property type="term" value="F:transposase activity"/>
    <property type="evidence" value="ECO:0007669"/>
    <property type="project" value="InterPro"/>
</dbReference>
<dbReference type="InterPro" id="IPR002686">
    <property type="entry name" value="Transposase_17"/>
</dbReference>
<dbReference type="STRING" id="1678841.TBC1_11756"/>
<accession>A0A0S7C0E4</accession>
<dbReference type="PANTHER" id="PTHR34322:SF2">
    <property type="entry name" value="TRANSPOSASE IS200-LIKE DOMAIN-CONTAINING PROTEIN"/>
    <property type="match status" value="1"/>
</dbReference>
<protein>
    <submittedName>
        <fullName evidence="2">Transposase IS200 like</fullName>
    </submittedName>
</protein>
<name>A0A0S7C0E4_9BACT</name>
<reference evidence="2" key="1">
    <citation type="journal article" date="2015" name="Genome Announc.">
        <title>Draft Genome Sequence of Bacteroidales Strain TBC1, a Novel Isolate from a Methanogenic Wastewater Treatment System.</title>
        <authorList>
            <person name="Tourlousse D.M."/>
            <person name="Matsuura N."/>
            <person name="Sun L."/>
            <person name="Toyonaga M."/>
            <person name="Kuroda K."/>
            <person name="Ohashi A."/>
            <person name="Cruz R."/>
            <person name="Yamaguchi T."/>
            <person name="Sekiguchi Y."/>
        </authorList>
    </citation>
    <scope>NUCLEOTIDE SEQUENCE [LARGE SCALE GENOMIC DNA]</scope>
    <source>
        <strain evidence="2">TBC1</strain>
    </source>
</reference>
<dbReference type="AlphaFoldDB" id="A0A0S7C0E4"/>
<organism evidence="2">
    <name type="scientific">Lentimicrobium saccharophilum</name>
    <dbReference type="NCBI Taxonomy" id="1678841"/>
    <lineage>
        <taxon>Bacteria</taxon>
        <taxon>Pseudomonadati</taxon>
        <taxon>Bacteroidota</taxon>
        <taxon>Bacteroidia</taxon>
        <taxon>Bacteroidales</taxon>
        <taxon>Lentimicrobiaceae</taxon>
        <taxon>Lentimicrobium</taxon>
    </lineage>
</organism>
<dbReference type="InterPro" id="IPR036515">
    <property type="entry name" value="Transposase_17_sf"/>
</dbReference>
<evidence type="ECO:0000313" key="2">
    <source>
        <dbReference type="EMBL" id="GAP42624.1"/>
    </source>
</evidence>
<dbReference type="Proteomes" id="UP000053091">
    <property type="component" value="Unassembled WGS sequence"/>
</dbReference>
<dbReference type="RefSeq" id="WP_062038706.1">
    <property type="nucleotide sequence ID" value="NZ_DF968182.1"/>
</dbReference>
<proteinExistence type="predicted"/>